<dbReference type="InterPro" id="IPR000209">
    <property type="entry name" value="Peptidase_S8/S53_dom"/>
</dbReference>
<dbReference type="InterPro" id="IPR026444">
    <property type="entry name" value="Secre_tail"/>
</dbReference>
<sequence>MSLIRILPLALATWTAALGLPKVVLPAHQTGPMTINLVQGYSFDPLEKSPVLPQNLTAADFSGDYSYCMIQFPGPIRPEWKRTVEGYGAELLWYVPRYTFVARVPTAAMGAIAALPEVRWLGIDQPAFKLCPGLEKATGRQTLIVVFHYQESEQNLLAELDALGAANLVTEFNAWNKSVKMDVDATQIPAIARLNGVYWVEPYTPMTPDNMDTQWVDQHGYSASDTTRTIWRKGVYGRGMLVGLTDGPMNIAHNQFRDTVSNTPGPNHRKVVAYRGSNGSDSHGTHTTGTLCGSDDEVGGTSWNDGLAKGARVFFQNFNSLPSNWDMTVFFRGPDSGLDVHVDSLRALNNSMSYSRKDSFNQYVFTDMTADQFTWNHRKFMHCNSMGNRGVNEMGHPVNAKNIISTGGTGPGTSCRQIFSSSSRGPTSDGRRKPQLVSPAEDIMSADNSNPNGYVLMSGTSMSTPNMAGAMALIRNYFQLGYYPTGDTLTGTRMGISAALNKAVGIVGADNDIAGYTVPDNNVGWGRVDLDSSLYFAGDTSRLWVLDDTIGLETGDSVVIPIDVTAAGKPFRVTLCWTDYPGTMRSSYVCVNDINLTVYSPSGTPYKGNVYSGGQSATGGINDSLNVEECTRINSPEVGSWSVVVKARNVPQGPQPFALAAIGVMGDVEFHDVTATFITAPTDTVDSGTVVAPAAEVRNFGTFAETLDVWFTIGSGYSDSVRLTLGVGGVDTVSFADWAADTLGNFAVTCSTGLAGDANTGNNVVRESVVVRSTNGIEEGRGLPRVFSLDRAAPNPFGRSTAIRYAIPRATSSRLSVYSATGALVRTLQEGELKPGYYSAAWNGRDGLGRLVPSGIYLYRLEAGQNSATGKVLLSR</sequence>
<dbReference type="PRINTS" id="PR00723">
    <property type="entry name" value="SUBTILISIN"/>
</dbReference>
<evidence type="ECO:0000313" key="9">
    <source>
        <dbReference type="Proteomes" id="UP000779900"/>
    </source>
</evidence>
<dbReference type="SUPFAM" id="SSF52743">
    <property type="entry name" value="Subtilisin-like"/>
    <property type="match status" value="1"/>
</dbReference>
<dbReference type="Gene3D" id="2.60.40.4070">
    <property type="match status" value="1"/>
</dbReference>
<organism evidence="8 9">
    <name type="scientific">candidate division WOR-3 bacterium</name>
    <dbReference type="NCBI Taxonomy" id="2052148"/>
    <lineage>
        <taxon>Bacteria</taxon>
        <taxon>Bacteria division WOR-3</taxon>
    </lineage>
</organism>
<feature type="domain" description="Peptidase S8/S53" evidence="6">
    <location>
        <begin position="237"/>
        <end position="526"/>
    </location>
</feature>
<evidence type="ECO:0000259" key="7">
    <source>
        <dbReference type="Pfam" id="PF13860"/>
    </source>
</evidence>
<dbReference type="Gene3D" id="2.60.120.380">
    <property type="match status" value="1"/>
</dbReference>
<feature type="active site" description="Charge relay system" evidence="5">
    <location>
        <position position="246"/>
    </location>
</feature>
<evidence type="ECO:0000256" key="2">
    <source>
        <dbReference type="ARBA" id="ARBA00022670"/>
    </source>
</evidence>
<dbReference type="PANTHER" id="PTHR43399">
    <property type="entry name" value="SUBTILISIN-RELATED"/>
    <property type="match status" value="1"/>
</dbReference>
<dbReference type="InterPro" id="IPR025965">
    <property type="entry name" value="FlgD/Vpr_Ig-like"/>
</dbReference>
<dbReference type="NCBIfam" id="TIGR04183">
    <property type="entry name" value="Por_Secre_tail"/>
    <property type="match status" value="1"/>
</dbReference>
<reference evidence="8" key="1">
    <citation type="submission" date="2019-03" db="EMBL/GenBank/DDBJ databases">
        <title>Lake Tanganyika Metagenome-Assembled Genomes (MAGs).</title>
        <authorList>
            <person name="Tran P."/>
        </authorList>
    </citation>
    <scope>NUCLEOTIDE SEQUENCE</scope>
    <source>
        <strain evidence="8">K_DeepCast_150m_m2_040</strain>
    </source>
</reference>
<dbReference type="GO" id="GO:0006508">
    <property type="term" value="P:proteolysis"/>
    <property type="evidence" value="ECO:0007669"/>
    <property type="project" value="UniProtKB-KW"/>
</dbReference>
<keyword evidence="2 5" id="KW-0645">Protease</keyword>
<dbReference type="InterPro" id="IPR051048">
    <property type="entry name" value="Peptidase_S8/S53_subtilisin"/>
</dbReference>
<dbReference type="GO" id="GO:0004252">
    <property type="term" value="F:serine-type endopeptidase activity"/>
    <property type="evidence" value="ECO:0007669"/>
    <property type="project" value="UniProtKB-UniRule"/>
</dbReference>
<dbReference type="InterPro" id="IPR015500">
    <property type="entry name" value="Peptidase_S8_subtilisin-rel"/>
</dbReference>
<comment type="caution">
    <text evidence="8">The sequence shown here is derived from an EMBL/GenBank/DDBJ whole genome shotgun (WGS) entry which is preliminary data.</text>
</comment>
<dbReference type="Pfam" id="PF13860">
    <property type="entry name" value="FlgD_ig"/>
    <property type="match status" value="1"/>
</dbReference>
<keyword evidence="4 5" id="KW-0720">Serine protease</keyword>
<evidence type="ECO:0000256" key="4">
    <source>
        <dbReference type="ARBA" id="ARBA00022825"/>
    </source>
</evidence>
<dbReference type="InterPro" id="IPR034058">
    <property type="entry name" value="TagA/B/C/D_pept_dom"/>
</dbReference>
<dbReference type="EMBL" id="VGIR01000021">
    <property type="protein sequence ID" value="MBM3331169.1"/>
    <property type="molecule type" value="Genomic_DNA"/>
</dbReference>
<gene>
    <name evidence="8" type="ORF">FJY68_04865</name>
</gene>
<dbReference type="PANTHER" id="PTHR43399:SF4">
    <property type="entry name" value="CELL WALL-ASSOCIATED PROTEASE"/>
    <property type="match status" value="1"/>
</dbReference>
<evidence type="ECO:0000259" key="6">
    <source>
        <dbReference type="Pfam" id="PF00082"/>
    </source>
</evidence>
<name>A0A938BSX2_UNCW3</name>
<feature type="active site" description="Charge relay system" evidence="5">
    <location>
        <position position="283"/>
    </location>
</feature>
<dbReference type="InterPro" id="IPR023828">
    <property type="entry name" value="Peptidase_S8_Ser-AS"/>
</dbReference>
<dbReference type="Pfam" id="PF00082">
    <property type="entry name" value="Peptidase_S8"/>
    <property type="match status" value="1"/>
</dbReference>
<accession>A0A938BSX2</accession>
<dbReference type="Gene3D" id="3.40.50.200">
    <property type="entry name" value="Peptidase S8/S53 domain"/>
    <property type="match status" value="1"/>
</dbReference>
<dbReference type="AlphaFoldDB" id="A0A938BSX2"/>
<evidence type="ECO:0000256" key="3">
    <source>
        <dbReference type="ARBA" id="ARBA00022801"/>
    </source>
</evidence>
<dbReference type="Proteomes" id="UP000779900">
    <property type="component" value="Unassembled WGS sequence"/>
</dbReference>
<feature type="domain" description="FlgD/Vpr Ig-like" evidence="7">
    <location>
        <begin position="802"/>
        <end position="865"/>
    </location>
</feature>
<evidence type="ECO:0000313" key="8">
    <source>
        <dbReference type="EMBL" id="MBM3331169.1"/>
    </source>
</evidence>
<protein>
    <submittedName>
        <fullName evidence="8">T9SS type A sorting domain-containing protein</fullName>
    </submittedName>
</protein>
<proteinExistence type="inferred from homology"/>
<comment type="similarity">
    <text evidence="1 5">Belongs to the peptidase S8 family.</text>
</comment>
<keyword evidence="3 5" id="KW-0378">Hydrolase</keyword>
<dbReference type="PROSITE" id="PS51892">
    <property type="entry name" value="SUBTILASE"/>
    <property type="match status" value="1"/>
</dbReference>
<evidence type="ECO:0000256" key="5">
    <source>
        <dbReference type="PROSITE-ProRule" id="PRU01240"/>
    </source>
</evidence>
<feature type="active site" description="Charge relay system" evidence="5">
    <location>
        <position position="461"/>
    </location>
</feature>
<dbReference type="CDD" id="cd04842">
    <property type="entry name" value="Peptidases_S8_Kp43_protease"/>
    <property type="match status" value="1"/>
</dbReference>
<dbReference type="PROSITE" id="PS00138">
    <property type="entry name" value="SUBTILASE_SER"/>
    <property type="match status" value="1"/>
</dbReference>
<dbReference type="InterPro" id="IPR036852">
    <property type="entry name" value="Peptidase_S8/S53_dom_sf"/>
</dbReference>
<evidence type="ECO:0000256" key="1">
    <source>
        <dbReference type="ARBA" id="ARBA00011073"/>
    </source>
</evidence>